<dbReference type="GO" id="GO:0016491">
    <property type="term" value="F:oxidoreductase activity"/>
    <property type="evidence" value="ECO:0007669"/>
    <property type="project" value="InterPro"/>
</dbReference>
<proteinExistence type="predicted"/>
<dbReference type="InterPro" id="IPR018713">
    <property type="entry name" value="MPAB/Lcp_cat_dom"/>
</dbReference>
<dbReference type="RefSeq" id="WP_095984037.1">
    <property type="nucleotide sequence ID" value="NZ_CP022098.1"/>
</dbReference>
<accession>A0A250IVV4</accession>
<organism evidence="2 3">
    <name type="scientific">Cystobacter fuscus</name>
    <dbReference type="NCBI Taxonomy" id="43"/>
    <lineage>
        <taxon>Bacteria</taxon>
        <taxon>Pseudomonadati</taxon>
        <taxon>Myxococcota</taxon>
        <taxon>Myxococcia</taxon>
        <taxon>Myxococcales</taxon>
        <taxon>Cystobacterineae</taxon>
        <taxon>Archangiaceae</taxon>
        <taxon>Cystobacter</taxon>
    </lineage>
</organism>
<dbReference type="EMBL" id="CP022098">
    <property type="protein sequence ID" value="ATB35403.1"/>
    <property type="molecule type" value="Genomic_DNA"/>
</dbReference>
<protein>
    <recommendedName>
        <fullName evidence="1">ER-bound oxygenase mpaB/mpaB'/Rubber oxygenase catalytic domain-containing protein</fullName>
    </recommendedName>
</protein>
<evidence type="ECO:0000313" key="2">
    <source>
        <dbReference type="EMBL" id="ATB35403.1"/>
    </source>
</evidence>
<evidence type="ECO:0000313" key="3">
    <source>
        <dbReference type="Proteomes" id="UP000217257"/>
    </source>
</evidence>
<dbReference type="InterPro" id="IPR037473">
    <property type="entry name" value="Lcp-like"/>
</dbReference>
<dbReference type="PANTHER" id="PTHR37539">
    <property type="entry name" value="SECRETED PROTEIN-RELATED"/>
    <property type="match status" value="1"/>
</dbReference>
<dbReference type="Pfam" id="PF09995">
    <property type="entry name" value="MPAB_Lcp_cat"/>
    <property type="match status" value="1"/>
</dbReference>
<dbReference type="PANTHER" id="PTHR37539:SF1">
    <property type="entry name" value="ER-BOUND OXYGENASE MPAB_MPAB'_RUBBER OXYGENASE CATALYTIC DOMAIN-CONTAINING PROTEIN"/>
    <property type="match status" value="1"/>
</dbReference>
<dbReference type="Proteomes" id="UP000217257">
    <property type="component" value="Chromosome"/>
</dbReference>
<evidence type="ECO:0000259" key="1">
    <source>
        <dbReference type="Pfam" id="PF09995"/>
    </source>
</evidence>
<dbReference type="AlphaFoldDB" id="A0A250IVV4"/>
<name>A0A250IVV4_9BACT</name>
<reference evidence="2 3" key="1">
    <citation type="submission" date="2017-06" db="EMBL/GenBank/DDBJ databases">
        <title>Sequencing and comparative analysis of myxobacterial genomes.</title>
        <authorList>
            <person name="Rupp O."/>
            <person name="Goesmann A."/>
            <person name="Sogaard-Andersen L."/>
        </authorList>
    </citation>
    <scope>NUCLEOTIDE SEQUENCE [LARGE SCALE GENOMIC DNA]</scope>
    <source>
        <strain evidence="2 3">DSM 52655</strain>
    </source>
</reference>
<gene>
    <name evidence="2" type="ORF">CYFUS_000816</name>
</gene>
<dbReference type="KEGG" id="cfus:CYFUS_000816"/>
<sequence length="399" mass="44612">MSTDIQMMDVHKTNQLLEAMRAQVDPLADEVIQELFARGEVGSANVWMAYLMRHGSAGMERVPEPLRSYFERSGRLPAWVDRELLSEGQALFHRCGPLSVVALVGAALPTCYAGAQGVQVLHLTSRMEKDILRRIVETAQMVVDVMGPGGLEEDGWGIRDAQRVRLMHAAVRHLVRRSGRWDEAWGQPVNQEDMAGTLLTFSVVTLRALRKLGYTPSAREAQAYYHTWRVVGFLMGVDERLLPASLEEGEHLADAIFGRVFAPSVQGREMTRVLIERLDHLVPGQVFEGLAATLIRHLVGDETADLLAVPPSDWSHSVMKPLWLLGWLVEGSECSELTARMCGLFGRTLVEGLVWMGRGGSRPPFRIPDVLQESWRVRGPEERERVHEEPVSLLERSSA</sequence>
<feature type="domain" description="ER-bound oxygenase mpaB/mpaB'/Rubber oxygenase catalytic" evidence="1">
    <location>
        <begin position="100"/>
        <end position="329"/>
    </location>
</feature>